<evidence type="ECO:0000256" key="1">
    <source>
        <dbReference type="SAM" id="MobiDB-lite"/>
    </source>
</evidence>
<proteinExistence type="predicted"/>
<feature type="transmembrane region" description="Helical" evidence="2">
    <location>
        <begin position="201"/>
        <end position="220"/>
    </location>
</feature>
<feature type="transmembrane region" description="Helical" evidence="2">
    <location>
        <begin position="105"/>
        <end position="125"/>
    </location>
</feature>
<dbReference type="Proteomes" id="UP000008631">
    <property type="component" value="Chromosome"/>
</dbReference>
<dbReference type="STRING" id="575540.Isop_1942"/>
<feature type="transmembrane region" description="Helical" evidence="2">
    <location>
        <begin position="339"/>
        <end position="372"/>
    </location>
</feature>
<name>E8R2M2_ISOPI</name>
<feature type="transmembrane region" description="Helical" evidence="2">
    <location>
        <begin position="240"/>
        <end position="259"/>
    </location>
</feature>
<feature type="compositionally biased region" description="Polar residues" evidence="1">
    <location>
        <begin position="476"/>
        <end position="486"/>
    </location>
</feature>
<dbReference type="EMBL" id="CP002353">
    <property type="protein sequence ID" value="ADV62522.1"/>
    <property type="molecule type" value="Genomic_DNA"/>
</dbReference>
<dbReference type="RefSeq" id="WP_013564810.1">
    <property type="nucleotide sequence ID" value="NC_014962.1"/>
</dbReference>
<feature type="transmembrane region" description="Helical" evidence="2">
    <location>
        <begin position="443"/>
        <end position="463"/>
    </location>
</feature>
<dbReference type="AlphaFoldDB" id="E8R2M2"/>
<feature type="transmembrane region" description="Helical" evidence="2">
    <location>
        <begin position="503"/>
        <end position="524"/>
    </location>
</feature>
<feature type="transmembrane region" description="Helical" evidence="2">
    <location>
        <begin position="536"/>
        <end position="556"/>
    </location>
</feature>
<accession>E8R2M2</accession>
<evidence type="ECO:0000256" key="2">
    <source>
        <dbReference type="SAM" id="Phobius"/>
    </source>
</evidence>
<dbReference type="InParanoid" id="E8R2M2"/>
<dbReference type="HOGENOM" id="CLU_379820_0_0_0"/>
<organism evidence="3 4">
    <name type="scientific">Isosphaera pallida (strain ATCC 43644 / DSM 9630 / IS1B)</name>
    <dbReference type="NCBI Taxonomy" id="575540"/>
    <lineage>
        <taxon>Bacteria</taxon>
        <taxon>Pseudomonadati</taxon>
        <taxon>Planctomycetota</taxon>
        <taxon>Planctomycetia</taxon>
        <taxon>Isosphaerales</taxon>
        <taxon>Isosphaeraceae</taxon>
        <taxon>Isosphaera</taxon>
    </lineage>
</organism>
<evidence type="ECO:0000313" key="3">
    <source>
        <dbReference type="EMBL" id="ADV62522.1"/>
    </source>
</evidence>
<dbReference type="OrthoDB" id="242442at2"/>
<reference evidence="3 4" key="2">
    <citation type="journal article" date="2011" name="Stand. Genomic Sci.">
        <title>Complete genome sequence of Isosphaera pallida type strain (IS1B).</title>
        <authorList>
            <consortium name="US DOE Joint Genome Institute (JGI-PGF)"/>
            <person name="Goker M."/>
            <person name="Cleland D."/>
            <person name="Saunders E."/>
            <person name="Lapidus A."/>
            <person name="Nolan M."/>
            <person name="Lucas S."/>
            <person name="Hammon N."/>
            <person name="Deshpande S."/>
            <person name="Cheng J.F."/>
            <person name="Tapia R."/>
            <person name="Han C."/>
            <person name="Goodwin L."/>
            <person name="Pitluck S."/>
            <person name="Liolios K."/>
            <person name="Pagani I."/>
            <person name="Ivanova N."/>
            <person name="Mavromatis K."/>
            <person name="Pati A."/>
            <person name="Chen A."/>
            <person name="Palaniappan K."/>
            <person name="Land M."/>
            <person name="Hauser L."/>
            <person name="Chang Y.J."/>
            <person name="Jeffries C.D."/>
            <person name="Detter J.C."/>
            <person name="Beck B."/>
            <person name="Woyke T."/>
            <person name="Bristow J."/>
            <person name="Eisen J.A."/>
            <person name="Markowitz V."/>
            <person name="Hugenholtz P."/>
            <person name="Kyrpides N.C."/>
            <person name="Klenk H.P."/>
        </authorList>
    </citation>
    <scope>NUCLEOTIDE SEQUENCE [LARGE SCALE GENOMIC DNA]</scope>
    <source>
        <strain evidence="4">ATCC 43644 / DSM 9630 / IS1B</strain>
    </source>
</reference>
<feature type="transmembrane region" description="Helical" evidence="2">
    <location>
        <begin position="563"/>
        <end position="581"/>
    </location>
</feature>
<feature type="region of interest" description="Disordered" evidence="1">
    <location>
        <begin position="77"/>
        <end position="98"/>
    </location>
</feature>
<keyword evidence="2" id="KW-1133">Transmembrane helix</keyword>
<feature type="region of interest" description="Disordered" evidence="1">
    <location>
        <begin position="1"/>
        <end position="60"/>
    </location>
</feature>
<feature type="compositionally biased region" description="Basic and acidic residues" evidence="1">
    <location>
        <begin position="1"/>
        <end position="14"/>
    </location>
</feature>
<gene>
    <name evidence="3" type="ordered locus">Isop_1942</name>
</gene>
<reference key="1">
    <citation type="submission" date="2010-11" db="EMBL/GenBank/DDBJ databases">
        <title>The complete sequence of chromosome of Isophaera pallida ATCC 43644.</title>
        <authorList>
            <consortium name="US DOE Joint Genome Institute (JGI-PGF)"/>
            <person name="Lucas S."/>
            <person name="Copeland A."/>
            <person name="Lapidus A."/>
            <person name="Bruce D."/>
            <person name="Goodwin L."/>
            <person name="Pitluck S."/>
            <person name="Kyrpides N."/>
            <person name="Mavromatis K."/>
            <person name="Pagani I."/>
            <person name="Ivanova N."/>
            <person name="Saunders E."/>
            <person name="Brettin T."/>
            <person name="Detter J.C."/>
            <person name="Han C."/>
            <person name="Tapia R."/>
            <person name="Land M."/>
            <person name="Hauser L."/>
            <person name="Markowitz V."/>
            <person name="Cheng J.-F."/>
            <person name="Hugenholtz P."/>
            <person name="Woyke T."/>
            <person name="Wu D."/>
            <person name="Eisen J.A."/>
        </authorList>
    </citation>
    <scope>NUCLEOTIDE SEQUENCE</scope>
    <source>
        <strain>ATCC 43644</strain>
    </source>
</reference>
<protein>
    <submittedName>
        <fullName evidence="3">Uncharacterized protein</fullName>
    </submittedName>
</protein>
<feature type="region of interest" description="Disordered" evidence="1">
    <location>
        <begin position="703"/>
        <end position="729"/>
    </location>
</feature>
<dbReference type="eggNOG" id="ENOG5033UZF">
    <property type="taxonomic scope" value="Bacteria"/>
</dbReference>
<keyword evidence="2" id="KW-0472">Membrane</keyword>
<feature type="transmembrane region" description="Helical" evidence="2">
    <location>
        <begin position="271"/>
        <end position="297"/>
    </location>
</feature>
<sequence length="729" mass="78451">MSAESEPRGGRFWDADADAGASDSPSSWTNRDRPTRRNGPDEEGQGEWASRPRRGETAGGRRGWRFRLDVVAAAPGRVGETERMANDTSRPGHGESERPMPLGDLAWALAGLLLAGLVFVVLGMWDRELGPEEARLGFAAWGKPAPFGQVAGHWDPGHLAGQTLPVWAASQWEEKGPTAFSVRVPQALAGLLLGWLLSRRLAGAMGLSAGVLFAVCWYGSLALIDRSEALFWPFLTGLRVMMPLAGFDLLIALPVLAAVDRIAARGFGPLAGLWAALALLTGGWPALAVIAFCGLVARPSMRVLNHEELEAGTAILDKTSGQDKSPSHRGRLEHAGVWAFWLFPLVAFATWSGWAWSTAPALVWGAAITLPLKSPAAWDLVPRALAWALPWTPLAVLAGLGWSRLVGGGYWNPATRDVVAGRFKAALAAALAGTMLPGLGQPALGVILLAVSTAAAALMVTLLQTSPSWWKRRAGPSNQPEAQPSNDPRADDPGAALGWLRPAAILLTILATAVWCVTTLPLMVRVILVAPYYHPVLIPALVASVILIVSLGWVVASGSTRGVVVAWILLAALLKTTHWGYAVPEWNYRVSAGPWGRAIGQWVPPLWPIHTLGSSFNAWPADLLFAAGHPIKQLTEPRMLGLQPGSEPKFILLHPEEFRHWPANAPPLREVFSFRDPMSLEVARVLARTEGQPDWRRKLIAERAQRGDVRSRGRGLPETAVVDPTDPDD</sequence>
<feature type="compositionally biased region" description="Low complexity" evidence="1">
    <location>
        <begin position="18"/>
        <end position="27"/>
    </location>
</feature>
<feature type="transmembrane region" description="Helical" evidence="2">
    <location>
        <begin position="384"/>
        <end position="403"/>
    </location>
</feature>
<feature type="compositionally biased region" description="Basic and acidic residues" evidence="1">
    <location>
        <begin position="79"/>
        <end position="98"/>
    </location>
</feature>
<feature type="compositionally biased region" description="Basic and acidic residues" evidence="1">
    <location>
        <begin position="30"/>
        <end position="40"/>
    </location>
</feature>
<feature type="region of interest" description="Disordered" evidence="1">
    <location>
        <begin position="471"/>
        <end position="490"/>
    </location>
</feature>
<keyword evidence="4" id="KW-1185">Reference proteome</keyword>
<evidence type="ECO:0000313" key="4">
    <source>
        <dbReference type="Proteomes" id="UP000008631"/>
    </source>
</evidence>
<keyword evidence="2" id="KW-0812">Transmembrane</keyword>
<dbReference type="KEGG" id="ipa:Isop_1942"/>